<dbReference type="EMBL" id="JAENIO010000106">
    <property type="protein sequence ID" value="MBK1835711.1"/>
    <property type="molecule type" value="Genomic_DNA"/>
</dbReference>
<dbReference type="GO" id="GO:0004803">
    <property type="term" value="F:transposase activity"/>
    <property type="evidence" value="ECO:0007669"/>
    <property type="project" value="InterPro"/>
</dbReference>
<evidence type="ECO:0000259" key="1">
    <source>
        <dbReference type="Pfam" id="PF01548"/>
    </source>
</evidence>
<evidence type="ECO:0000313" key="3">
    <source>
        <dbReference type="Proteomes" id="UP000604083"/>
    </source>
</evidence>
<dbReference type="GO" id="GO:0003677">
    <property type="term" value="F:DNA binding"/>
    <property type="evidence" value="ECO:0007669"/>
    <property type="project" value="InterPro"/>
</dbReference>
<keyword evidence="3" id="KW-1185">Reference proteome</keyword>
<reference evidence="2" key="1">
    <citation type="submission" date="2021-01" db="EMBL/GenBank/DDBJ databases">
        <title>Modified the classification status of verrucomicrobia.</title>
        <authorList>
            <person name="Feng X."/>
        </authorList>
    </citation>
    <scope>NUCLEOTIDE SEQUENCE</scope>
    <source>
        <strain evidence="2">KCTC 12986</strain>
    </source>
</reference>
<proteinExistence type="predicted"/>
<organism evidence="2 3">
    <name type="scientific">Roseibacillus ishigakijimensis</name>
    <dbReference type="NCBI Taxonomy" id="454146"/>
    <lineage>
        <taxon>Bacteria</taxon>
        <taxon>Pseudomonadati</taxon>
        <taxon>Verrucomicrobiota</taxon>
        <taxon>Verrucomicrobiia</taxon>
        <taxon>Verrucomicrobiales</taxon>
        <taxon>Verrucomicrobiaceae</taxon>
        <taxon>Roseibacillus</taxon>
    </lineage>
</organism>
<dbReference type="InterPro" id="IPR002525">
    <property type="entry name" value="Transp_IS110-like_N"/>
</dbReference>
<name>A0A934VP42_9BACT</name>
<sequence length="269" mass="30661">MNHHFHLGIDRSDSTLDFCLLDSTGDIVEQQKIDSAPESLKPWVEELAQGLPDGATIAICIEQPCQNLTHFFSQFDFLALYLVNPAVIKRYRESLSASRAKDDRRDAQALARFILERHRELQPWRPLDAQTRRLNALVEKRRQLVDLRTSITNKLTQALKDTYPQSLELVGRYLYTPLACAFLNKWPTLAELKKARPATISQFYYTHGSRRPDVIAKRLDLIAKAVPLCTDEVVLDTAAELIRAFVKQLQALTASITRFDQRIEEATAA</sequence>
<feature type="non-terminal residue" evidence="2">
    <location>
        <position position="269"/>
    </location>
</feature>
<dbReference type="AlphaFoldDB" id="A0A934VP42"/>
<dbReference type="InterPro" id="IPR047650">
    <property type="entry name" value="Transpos_IS110"/>
</dbReference>
<comment type="caution">
    <text evidence="2">The sequence shown here is derived from an EMBL/GenBank/DDBJ whole genome shotgun (WGS) entry which is preliminary data.</text>
</comment>
<dbReference type="GO" id="GO:0006313">
    <property type="term" value="P:DNA transposition"/>
    <property type="evidence" value="ECO:0007669"/>
    <property type="project" value="InterPro"/>
</dbReference>
<dbReference type="Proteomes" id="UP000604083">
    <property type="component" value="Unassembled WGS sequence"/>
</dbReference>
<feature type="domain" description="Transposase IS110-like N-terminal" evidence="1">
    <location>
        <begin position="7"/>
        <end position="164"/>
    </location>
</feature>
<accession>A0A934VP42</accession>
<dbReference type="RefSeq" id="WP_200393148.1">
    <property type="nucleotide sequence ID" value="NZ_JAENIO010000106.1"/>
</dbReference>
<dbReference type="PANTHER" id="PTHR33055:SF3">
    <property type="entry name" value="PUTATIVE TRANSPOSASE FOR IS117-RELATED"/>
    <property type="match status" value="1"/>
</dbReference>
<gene>
    <name evidence="2" type="ORF">JIN78_16730</name>
</gene>
<dbReference type="Pfam" id="PF01548">
    <property type="entry name" value="DEDD_Tnp_IS110"/>
    <property type="match status" value="1"/>
</dbReference>
<dbReference type="PANTHER" id="PTHR33055">
    <property type="entry name" value="TRANSPOSASE FOR INSERTION SEQUENCE ELEMENT IS1111A"/>
    <property type="match status" value="1"/>
</dbReference>
<evidence type="ECO:0000313" key="2">
    <source>
        <dbReference type="EMBL" id="MBK1835711.1"/>
    </source>
</evidence>
<protein>
    <submittedName>
        <fullName evidence="2">Transposase</fullName>
    </submittedName>
</protein>